<dbReference type="Proteomes" id="UP001314170">
    <property type="component" value="Unassembled WGS sequence"/>
</dbReference>
<protein>
    <submittedName>
        <fullName evidence="2">Uncharacterized protein</fullName>
    </submittedName>
</protein>
<dbReference type="AlphaFoldDB" id="A0AAV1R4H2"/>
<proteinExistence type="predicted"/>
<organism evidence="2 3">
    <name type="scientific">Dovyalis caffra</name>
    <dbReference type="NCBI Taxonomy" id="77055"/>
    <lineage>
        <taxon>Eukaryota</taxon>
        <taxon>Viridiplantae</taxon>
        <taxon>Streptophyta</taxon>
        <taxon>Embryophyta</taxon>
        <taxon>Tracheophyta</taxon>
        <taxon>Spermatophyta</taxon>
        <taxon>Magnoliopsida</taxon>
        <taxon>eudicotyledons</taxon>
        <taxon>Gunneridae</taxon>
        <taxon>Pentapetalae</taxon>
        <taxon>rosids</taxon>
        <taxon>fabids</taxon>
        <taxon>Malpighiales</taxon>
        <taxon>Salicaceae</taxon>
        <taxon>Flacourtieae</taxon>
        <taxon>Dovyalis</taxon>
    </lineage>
</organism>
<evidence type="ECO:0000313" key="3">
    <source>
        <dbReference type="Proteomes" id="UP001314170"/>
    </source>
</evidence>
<feature type="compositionally biased region" description="Basic and acidic residues" evidence="1">
    <location>
        <begin position="16"/>
        <end position="43"/>
    </location>
</feature>
<evidence type="ECO:0000313" key="2">
    <source>
        <dbReference type="EMBL" id="CAK7327385.1"/>
    </source>
</evidence>
<evidence type="ECO:0000256" key="1">
    <source>
        <dbReference type="SAM" id="MobiDB-lite"/>
    </source>
</evidence>
<feature type="region of interest" description="Disordered" evidence="1">
    <location>
        <begin position="1"/>
        <end position="74"/>
    </location>
</feature>
<dbReference type="EMBL" id="CAWUPB010000851">
    <property type="protein sequence ID" value="CAK7327385.1"/>
    <property type="molecule type" value="Genomic_DNA"/>
</dbReference>
<gene>
    <name evidence="2" type="ORF">DCAF_LOCUS5096</name>
</gene>
<accession>A0AAV1R4H2</accession>
<sequence length="114" mass="12503">MRARRVLIFRTNSKPRVREEQSSGRGGTERRRTKGGAEVDRGPKRMGRQLNALRGGGGGGLGHRDGGGAEGRWASEWWSRGGGRREGEASSADPLRSYVLGIEEEFFLFGNESL</sequence>
<name>A0AAV1R4H2_9ROSI</name>
<reference evidence="2 3" key="1">
    <citation type="submission" date="2024-01" db="EMBL/GenBank/DDBJ databases">
        <authorList>
            <person name="Waweru B."/>
        </authorList>
    </citation>
    <scope>NUCLEOTIDE SEQUENCE [LARGE SCALE GENOMIC DNA]</scope>
</reference>
<comment type="caution">
    <text evidence="2">The sequence shown here is derived from an EMBL/GenBank/DDBJ whole genome shotgun (WGS) entry which is preliminary data.</text>
</comment>
<keyword evidence="3" id="KW-1185">Reference proteome</keyword>